<dbReference type="Pfam" id="PF23084">
    <property type="entry name" value="KH_PARP14_1"/>
    <property type="match status" value="1"/>
</dbReference>
<dbReference type="EMBL" id="JAIWYP010000002">
    <property type="protein sequence ID" value="KAH3870597.1"/>
    <property type="molecule type" value="Genomic_DNA"/>
</dbReference>
<keyword evidence="3" id="KW-1185">Reference proteome</keyword>
<feature type="domain" description="PARP14 first type I KH" evidence="1">
    <location>
        <begin position="50"/>
        <end position="130"/>
    </location>
</feature>
<evidence type="ECO:0000313" key="2">
    <source>
        <dbReference type="EMBL" id="KAH3870597.1"/>
    </source>
</evidence>
<accession>A0A9D4M7N5</accession>
<dbReference type="Proteomes" id="UP000828390">
    <property type="component" value="Unassembled WGS sequence"/>
</dbReference>
<proteinExistence type="predicted"/>
<dbReference type="AlphaFoldDB" id="A0A9D4M7N5"/>
<protein>
    <recommendedName>
        <fullName evidence="1">PARP14 first type I KH domain-containing protein</fullName>
    </recommendedName>
</protein>
<reference evidence="2" key="2">
    <citation type="submission" date="2020-11" db="EMBL/GenBank/DDBJ databases">
        <authorList>
            <person name="McCartney M.A."/>
            <person name="Auch B."/>
            <person name="Kono T."/>
            <person name="Mallez S."/>
            <person name="Becker A."/>
            <person name="Gohl D.M."/>
            <person name="Silverstein K.A.T."/>
            <person name="Koren S."/>
            <person name="Bechman K.B."/>
            <person name="Herman A."/>
            <person name="Abrahante J.E."/>
            <person name="Garbe J."/>
        </authorList>
    </citation>
    <scope>NUCLEOTIDE SEQUENCE</scope>
    <source>
        <strain evidence="2">Duluth1</strain>
        <tissue evidence="2">Whole animal</tissue>
    </source>
</reference>
<comment type="caution">
    <text evidence="2">The sequence shown here is derived from an EMBL/GenBank/DDBJ whole genome shotgun (WGS) entry which is preliminary data.</text>
</comment>
<organism evidence="2 3">
    <name type="scientific">Dreissena polymorpha</name>
    <name type="common">Zebra mussel</name>
    <name type="synonym">Mytilus polymorpha</name>
    <dbReference type="NCBI Taxonomy" id="45954"/>
    <lineage>
        <taxon>Eukaryota</taxon>
        <taxon>Metazoa</taxon>
        <taxon>Spiralia</taxon>
        <taxon>Lophotrochozoa</taxon>
        <taxon>Mollusca</taxon>
        <taxon>Bivalvia</taxon>
        <taxon>Autobranchia</taxon>
        <taxon>Heteroconchia</taxon>
        <taxon>Euheterodonta</taxon>
        <taxon>Imparidentia</taxon>
        <taxon>Neoheterodontei</taxon>
        <taxon>Myida</taxon>
        <taxon>Dreissenoidea</taxon>
        <taxon>Dreissenidae</taxon>
        <taxon>Dreissena</taxon>
    </lineage>
</organism>
<dbReference type="InterPro" id="IPR057044">
    <property type="entry name" value="PARP14_KH_1"/>
</dbReference>
<evidence type="ECO:0000259" key="1">
    <source>
        <dbReference type="Pfam" id="PF23084"/>
    </source>
</evidence>
<sequence length="360" mass="41473">MVIKYVKILHFLVVDKVLSKDQKLDGRQLEVRRYFPCIGRAEGDTVERRFKKPNPLIVKENIQKIKFLQRSSANKVAVEKQLYMCHATITWPAAYDSEDVVLHCTLSEDVKYCVKLAKDWNDNAKASFQDFMNTLDVESFFVVSDNLKKVTEELSKISIDNTIDNPEPVAIIIQRHENKIYIVGIKRNVLGLKTKVGQIVKDIQEASQKEKTWVKVEVTMLKSIETKMLLADKFPSQMQDKFPEVKINIHPTNNEIEIEGVYSVVNTIQIEMYKLKDTFVRNEFQIPHATMAIFMSRPVKEYIVKKLKHEKIIAVWETVNGKLIVMSKHDTMLSKAVDIISKSVAISKVQLTKESRSSVQ</sequence>
<name>A0A9D4M7N5_DREPO</name>
<evidence type="ECO:0000313" key="3">
    <source>
        <dbReference type="Proteomes" id="UP000828390"/>
    </source>
</evidence>
<reference evidence="2" key="1">
    <citation type="journal article" date="2019" name="bioRxiv">
        <title>The Genome of the Zebra Mussel, Dreissena polymorpha: A Resource for Invasive Species Research.</title>
        <authorList>
            <person name="McCartney M.A."/>
            <person name="Auch B."/>
            <person name="Kono T."/>
            <person name="Mallez S."/>
            <person name="Zhang Y."/>
            <person name="Obille A."/>
            <person name="Becker A."/>
            <person name="Abrahante J.E."/>
            <person name="Garbe J."/>
            <person name="Badalamenti J.P."/>
            <person name="Herman A."/>
            <person name="Mangelson H."/>
            <person name="Liachko I."/>
            <person name="Sullivan S."/>
            <person name="Sone E.D."/>
            <person name="Koren S."/>
            <person name="Silverstein K.A.T."/>
            <person name="Beckman K.B."/>
            <person name="Gohl D.M."/>
        </authorList>
    </citation>
    <scope>NUCLEOTIDE SEQUENCE</scope>
    <source>
        <strain evidence="2">Duluth1</strain>
        <tissue evidence="2">Whole animal</tissue>
    </source>
</reference>
<gene>
    <name evidence="2" type="ORF">DPMN_033785</name>
</gene>